<feature type="transmembrane region" description="Helical" evidence="6">
    <location>
        <begin position="83"/>
        <end position="109"/>
    </location>
</feature>
<keyword evidence="4 6" id="KW-1133">Transmembrane helix</keyword>
<feature type="transmembrane region" description="Helical" evidence="6">
    <location>
        <begin position="262"/>
        <end position="281"/>
    </location>
</feature>
<dbReference type="PANTHER" id="PTHR22911">
    <property type="entry name" value="ACYL-MALONYL CONDENSING ENZYME-RELATED"/>
    <property type="match status" value="1"/>
</dbReference>
<keyword evidence="9" id="KW-1185">Reference proteome</keyword>
<dbReference type="GO" id="GO:0016020">
    <property type="term" value="C:membrane"/>
    <property type="evidence" value="ECO:0007669"/>
    <property type="project" value="UniProtKB-SubCell"/>
</dbReference>
<evidence type="ECO:0000256" key="5">
    <source>
        <dbReference type="ARBA" id="ARBA00023136"/>
    </source>
</evidence>
<feature type="transmembrane region" description="Helical" evidence="6">
    <location>
        <begin position="178"/>
        <end position="198"/>
    </location>
</feature>
<dbReference type="EMBL" id="SULI01000006">
    <property type="protein sequence ID" value="TKZ21266.1"/>
    <property type="molecule type" value="Genomic_DNA"/>
</dbReference>
<evidence type="ECO:0000313" key="9">
    <source>
        <dbReference type="Proteomes" id="UP000306575"/>
    </source>
</evidence>
<name>A0A4U7N7F8_9RHOB</name>
<evidence type="ECO:0000313" key="8">
    <source>
        <dbReference type="EMBL" id="TKZ21266.1"/>
    </source>
</evidence>
<dbReference type="OrthoDB" id="9810329at2"/>
<reference evidence="8 9" key="1">
    <citation type="submission" date="2019-04" db="EMBL/GenBank/DDBJ databases">
        <title>Genome sequence of Pelagicola litoralis CL-ES2.</title>
        <authorList>
            <person name="Cao J."/>
        </authorList>
    </citation>
    <scope>NUCLEOTIDE SEQUENCE [LARGE SCALE GENOMIC DNA]</scope>
    <source>
        <strain evidence="8 9">CL-ES2</strain>
    </source>
</reference>
<comment type="similarity">
    <text evidence="2">Belongs to the drug/metabolite transporter (DMT) superfamily. 10 TMS drug/metabolite exporter (DME) (TC 2.A.7.3) family.</text>
</comment>
<keyword evidence="3 6" id="KW-0812">Transmembrane</keyword>
<dbReference type="Pfam" id="PF00892">
    <property type="entry name" value="EamA"/>
    <property type="match status" value="2"/>
</dbReference>
<sequence>MNTITQAALWMSGAILSFSSMAIAGRAVSLELDTFEIMMYRSFVGVVIVLIVSGVSGTWNQITTRSMGTHLARNAAHFTGQNLWFYALTMIPLAQVFALEFTSPLWVLILSPLILGEKLTKTRVQAAILGFGGILIVTRPGATPISPGLVAAAASAIGFAFSIMLTKRLTRTETITCILFYLTVMQAIFGIICAGWDMDITLPSAKAAPWLVLIGCAGLLAHFCLTTALRIAPATVVIPIDFFRLPLIAVIGMVLYGEPLEMAVFLGALAIFSGNYLNILSETRKAQETGRAP</sequence>
<organism evidence="8 9">
    <name type="scientific">Shimia litoralis</name>
    <dbReference type="NCBI Taxonomy" id="420403"/>
    <lineage>
        <taxon>Bacteria</taxon>
        <taxon>Pseudomonadati</taxon>
        <taxon>Pseudomonadota</taxon>
        <taxon>Alphaproteobacteria</taxon>
        <taxon>Rhodobacterales</taxon>
        <taxon>Roseobacteraceae</taxon>
    </lineage>
</organism>
<proteinExistence type="inferred from homology"/>
<dbReference type="InterPro" id="IPR037185">
    <property type="entry name" value="EmrE-like"/>
</dbReference>
<comment type="caution">
    <text evidence="8">The sequence shown here is derived from an EMBL/GenBank/DDBJ whole genome shotgun (WGS) entry which is preliminary data.</text>
</comment>
<evidence type="ECO:0000256" key="3">
    <source>
        <dbReference type="ARBA" id="ARBA00022692"/>
    </source>
</evidence>
<evidence type="ECO:0000256" key="1">
    <source>
        <dbReference type="ARBA" id="ARBA00004141"/>
    </source>
</evidence>
<gene>
    <name evidence="8" type="ORF">FAP39_07560</name>
</gene>
<evidence type="ECO:0000256" key="2">
    <source>
        <dbReference type="ARBA" id="ARBA00009853"/>
    </source>
</evidence>
<comment type="subcellular location">
    <subcellularLocation>
        <location evidence="1">Membrane</location>
        <topology evidence="1">Multi-pass membrane protein</topology>
    </subcellularLocation>
</comment>
<evidence type="ECO:0000259" key="7">
    <source>
        <dbReference type="Pfam" id="PF00892"/>
    </source>
</evidence>
<accession>A0A4U7N7F8</accession>
<feature type="transmembrane region" description="Helical" evidence="6">
    <location>
        <begin position="236"/>
        <end position="256"/>
    </location>
</feature>
<feature type="domain" description="EamA" evidence="7">
    <location>
        <begin position="7"/>
        <end position="138"/>
    </location>
</feature>
<dbReference type="SUPFAM" id="SSF103481">
    <property type="entry name" value="Multidrug resistance efflux transporter EmrE"/>
    <property type="match status" value="2"/>
</dbReference>
<feature type="domain" description="EamA" evidence="7">
    <location>
        <begin position="147"/>
        <end position="278"/>
    </location>
</feature>
<feature type="transmembrane region" description="Helical" evidence="6">
    <location>
        <begin position="210"/>
        <end position="229"/>
    </location>
</feature>
<evidence type="ECO:0000256" key="6">
    <source>
        <dbReference type="SAM" id="Phobius"/>
    </source>
</evidence>
<protein>
    <submittedName>
        <fullName evidence="8">DMT family transporter</fullName>
    </submittedName>
</protein>
<evidence type="ECO:0000256" key="4">
    <source>
        <dbReference type="ARBA" id="ARBA00022989"/>
    </source>
</evidence>
<dbReference type="RefSeq" id="WP_138015786.1">
    <property type="nucleotide sequence ID" value="NZ_SULI01000006.1"/>
</dbReference>
<keyword evidence="5 6" id="KW-0472">Membrane</keyword>
<dbReference type="InterPro" id="IPR000620">
    <property type="entry name" value="EamA_dom"/>
</dbReference>
<dbReference type="AlphaFoldDB" id="A0A4U7N7F8"/>
<dbReference type="Proteomes" id="UP000306575">
    <property type="component" value="Unassembled WGS sequence"/>
</dbReference>
<feature type="transmembrane region" description="Helical" evidence="6">
    <location>
        <begin position="40"/>
        <end position="62"/>
    </location>
</feature>
<dbReference type="PANTHER" id="PTHR22911:SF6">
    <property type="entry name" value="SOLUTE CARRIER FAMILY 35 MEMBER G1"/>
    <property type="match status" value="1"/>
</dbReference>
<feature type="transmembrane region" description="Helical" evidence="6">
    <location>
        <begin position="145"/>
        <end position="166"/>
    </location>
</feature>